<accession>A0A171PVG7</accession>
<proteinExistence type="predicted"/>
<dbReference type="KEGG" id="vg:41900675"/>
<feature type="domain" description="ERV/ALR sulfhydryl oxidase" evidence="8">
    <location>
        <begin position="12"/>
        <end position="116"/>
    </location>
</feature>
<evidence type="ECO:0000256" key="6">
    <source>
        <dbReference type="ARBA" id="ARBA00048864"/>
    </source>
</evidence>
<evidence type="ECO:0000259" key="8">
    <source>
        <dbReference type="PROSITE" id="PS51324"/>
    </source>
</evidence>
<dbReference type="GO" id="GO:0016972">
    <property type="term" value="F:thiol oxidase activity"/>
    <property type="evidence" value="ECO:0007669"/>
    <property type="project" value="UniProtKB-EC"/>
</dbReference>
<evidence type="ECO:0000313" key="9">
    <source>
        <dbReference type="EMBL" id="AJP09039.1"/>
    </source>
</evidence>
<keyword evidence="4 7" id="KW-0560">Oxidoreductase</keyword>
<evidence type="ECO:0000256" key="3">
    <source>
        <dbReference type="ARBA" id="ARBA00022827"/>
    </source>
</evidence>
<keyword evidence="3 7" id="KW-0274">FAD</keyword>
<dbReference type="InterPro" id="IPR017905">
    <property type="entry name" value="ERV/ALR_sulphydryl_oxidase"/>
</dbReference>
<dbReference type="Pfam" id="PF04777">
    <property type="entry name" value="Evr1_Alr"/>
    <property type="match status" value="1"/>
</dbReference>
<keyword evidence="5" id="KW-1015">Disulfide bond</keyword>
<dbReference type="EMBL" id="KJ755191">
    <property type="protein sequence ID" value="AJP09039.1"/>
    <property type="molecule type" value="Genomic_DNA"/>
</dbReference>
<protein>
    <recommendedName>
        <fullName evidence="7">Sulfhydryl oxidase</fullName>
        <ecNumber evidence="7">1.8.3.2</ecNumber>
    </recommendedName>
</protein>
<evidence type="ECO:0000313" key="10">
    <source>
        <dbReference type="Proteomes" id="UP000232922"/>
    </source>
</evidence>
<evidence type="ECO:0000256" key="1">
    <source>
        <dbReference type="ARBA" id="ARBA00001974"/>
    </source>
</evidence>
<reference evidence="10" key="1">
    <citation type="submission" date="2014-04" db="EMBL/GenBank/DDBJ databases">
        <authorList>
            <person name="Wei Y."/>
            <person name="Huang G."/>
            <person name="Cheng X."/>
        </authorList>
    </citation>
    <scope>NUCLEOTIDE SEQUENCE [LARGE SCALE GENOMIC DNA]</scope>
</reference>
<dbReference type="RefSeq" id="YP_009701539.1">
    <property type="nucleotide sequence ID" value="NC_044938.1"/>
</dbReference>
<dbReference type="Proteomes" id="UP000232922">
    <property type="component" value="Genome"/>
</dbReference>
<dbReference type="Gene3D" id="1.20.120.310">
    <property type="entry name" value="ERV/ALR sulfhydryl oxidase domain"/>
    <property type="match status" value="1"/>
</dbReference>
<sequence>MFLKANNTFKKNYNGPEWWGPHYWYFLHWHADLNVSHGDARSRNEVAWLLRNVHSVLPCASCAHEAYTYSSSHRVQFPHVVHNPELTVIYWRDMHNAVNRRLGKPIVVIAPVRRDYSFATWWSHCSVVITACCEDFGSRSDSLDACLTFIDIVLDSYRMMVDVNLSESVAVIEAKRNLFTNIRTNGRLRAMRKYCADLFDIVQHAASL</sequence>
<organism evidence="9 10">
    <name type="scientific">Heliothis virescens ascovirus 3f</name>
    <dbReference type="NCBI Taxonomy" id="328614"/>
    <lineage>
        <taxon>Viruses</taxon>
        <taxon>Varidnaviria</taxon>
        <taxon>Bamfordvirae</taxon>
        <taxon>Nucleocytoviricota</taxon>
        <taxon>Megaviricetes</taxon>
        <taxon>Pimascovirales</taxon>
        <taxon>Pimascovirales incertae sedis</taxon>
        <taxon>Ascoviridae</taxon>
        <taxon>Ascovirus</taxon>
        <taxon>Ascovirus hvav3a</taxon>
    </lineage>
</organism>
<dbReference type="InterPro" id="IPR036774">
    <property type="entry name" value="ERV/ALR_sulphydryl_oxid_sf"/>
</dbReference>
<dbReference type="EC" id="1.8.3.2" evidence="7"/>
<keyword evidence="2 7" id="KW-0285">Flavoprotein</keyword>
<comment type="catalytic activity">
    <reaction evidence="6 7">
        <text>2 R'C(R)SH + O2 = R'C(R)S-S(R)CR' + H2O2</text>
        <dbReference type="Rhea" id="RHEA:17357"/>
        <dbReference type="ChEBI" id="CHEBI:15379"/>
        <dbReference type="ChEBI" id="CHEBI:16240"/>
        <dbReference type="ChEBI" id="CHEBI:16520"/>
        <dbReference type="ChEBI" id="CHEBI:17412"/>
        <dbReference type="EC" id="1.8.3.2"/>
    </reaction>
</comment>
<evidence type="ECO:0000256" key="4">
    <source>
        <dbReference type="ARBA" id="ARBA00023002"/>
    </source>
</evidence>
<dbReference type="GeneID" id="41900675"/>
<name>A0A171PVG7_9VIRU</name>
<evidence type="ECO:0000256" key="2">
    <source>
        <dbReference type="ARBA" id="ARBA00022630"/>
    </source>
</evidence>
<dbReference type="SUPFAM" id="SSF69000">
    <property type="entry name" value="FAD-dependent thiol oxidase"/>
    <property type="match status" value="1"/>
</dbReference>
<comment type="cofactor">
    <cofactor evidence="1 7">
        <name>FAD</name>
        <dbReference type="ChEBI" id="CHEBI:57692"/>
    </cofactor>
</comment>
<dbReference type="PROSITE" id="PS51324">
    <property type="entry name" value="ERV_ALR"/>
    <property type="match status" value="1"/>
</dbReference>
<evidence type="ECO:0000256" key="5">
    <source>
        <dbReference type="ARBA" id="ARBA00023157"/>
    </source>
</evidence>
<evidence type="ECO:0000256" key="7">
    <source>
        <dbReference type="RuleBase" id="RU371123"/>
    </source>
</evidence>